<protein>
    <submittedName>
        <fullName evidence="3">IS3 family transposase</fullName>
    </submittedName>
</protein>
<gene>
    <name evidence="4" type="ORF">COF81_14985</name>
    <name evidence="3" type="ORF">FOS08_25170</name>
</gene>
<comment type="caution">
    <text evidence="3">The sequence shown here is derived from an EMBL/GenBank/DDBJ whole genome shotgun (WGS) entry which is preliminary data.</text>
</comment>
<reference evidence="4 5" key="1">
    <citation type="submission" date="2017-09" db="EMBL/GenBank/DDBJ databases">
        <title>Large-scale bioinformatics analysis of Bacillus genomes uncovers conserved roles of natural products in bacterial physiology.</title>
        <authorList>
            <consortium name="Agbiome Team Llc"/>
            <person name="Bleich R.M."/>
            <person name="Grubbs K.J."/>
            <person name="Santa Maria K.C."/>
            <person name="Allen S.E."/>
            <person name="Farag S."/>
            <person name="Shank E.A."/>
            <person name="Bowers A."/>
        </authorList>
    </citation>
    <scope>NUCLEOTIDE SEQUENCE [LARGE SCALE GENOMIC DNA]</scope>
    <source>
        <strain evidence="4 5">AFS037265</strain>
    </source>
</reference>
<name>A0AAJ1Z348_9BACI</name>
<evidence type="ECO:0000313" key="6">
    <source>
        <dbReference type="Proteomes" id="UP001248134"/>
    </source>
</evidence>
<evidence type="ECO:0000256" key="1">
    <source>
        <dbReference type="ARBA" id="ARBA00002286"/>
    </source>
</evidence>
<dbReference type="EMBL" id="VLYX01000047">
    <property type="protein sequence ID" value="MDR4329055.1"/>
    <property type="molecule type" value="Genomic_DNA"/>
</dbReference>
<reference evidence="3" key="2">
    <citation type="submission" date="2019-07" db="EMBL/GenBank/DDBJ databases">
        <title>Phylogenomic Reclassification of ATCC Bacillus Strains and Various Taxa within the Genus Bacillus.</title>
        <authorList>
            <person name="Riojas M.A."/>
            <person name="Frank A.M."/>
            <person name="Fenn S.L."/>
            <person name="King S.P."/>
            <person name="Brower S.M."/>
            <person name="Hazbon M.H."/>
        </authorList>
    </citation>
    <scope>NUCLEOTIDE SEQUENCE</scope>
    <source>
        <strain evidence="3">NR-12239</strain>
    </source>
</reference>
<accession>A0AAJ1Z348</accession>
<dbReference type="Proteomes" id="UP000221918">
    <property type="component" value="Unassembled WGS sequence"/>
</dbReference>
<evidence type="ECO:0000313" key="5">
    <source>
        <dbReference type="Proteomes" id="UP000221918"/>
    </source>
</evidence>
<evidence type="ECO:0000313" key="3">
    <source>
        <dbReference type="EMBL" id="MDR4329055.1"/>
    </source>
</evidence>
<proteinExistence type="predicted"/>
<dbReference type="SUPFAM" id="SSF53098">
    <property type="entry name" value="Ribonuclease H-like"/>
    <property type="match status" value="1"/>
</dbReference>
<feature type="domain" description="Integrase catalytic" evidence="2">
    <location>
        <begin position="13"/>
        <end position="63"/>
    </location>
</feature>
<evidence type="ECO:0000313" key="4">
    <source>
        <dbReference type="EMBL" id="PHE95153.1"/>
    </source>
</evidence>
<dbReference type="Pfam" id="PF13333">
    <property type="entry name" value="rve_2"/>
    <property type="match status" value="1"/>
</dbReference>
<comment type="function">
    <text evidence="1">Involved in the transposition of the insertion sequence.</text>
</comment>
<dbReference type="InterPro" id="IPR001584">
    <property type="entry name" value="Integrase_cat-core"/>
</dbReference>
<evidence type="ECO:0000259" key="2">
    <source>
        <dbReference type="Pfam" id="PF13333"/>
    </source>
</evidence>
<dbReference type="GO" id="GO:0015074">
    <property type="term" value="P:DNA integration"/>
    <property type="evidence" value="ECO:0007669"/>
    <property type="project" value="InterPro"/>
</dbReference>
<dbReference type="Proteomes" id="UP001248134">
    <property type="component" value="Unassembled WGS sequence"/>
</dbReference>
<dbReference type="RefSeq" id="WP_080548478.1">
    <property type="nucleotide sequence ID" value="NZ_JARLXF010000023.1"/>
</dbReference>
<organism evidence="3 6">
    <name type="scientific">Bacillus pseudomycoides</name>
    <dbReference type="NCBI Taxonomy" id="64104"/>
    <lineage>
        <taxon>Bacteria</taxon>
        <taxon>Bacillati</taxon>
        <taxon>Bacillota</taxon>
        <taxon>Bacilli</taxon>
        <taxon>Bacillales</taxon>
        <taxon>Bacillaceae</taxon>
        <taxon>Bacillus</taxon>
        <taxon>Bacillus cereus group</taxon>
    </lineage>
</organism>
<dbReference type="AlphaFoldDB" id="A0AAJ1Z348"/>
<dbReference type="InterPro" id="IPR012337">
    <property type="entry name" value="RNaseH-like_sf"/>
</dbReference>
<sequence length="67" mass="7947">MLPSSTIKITINLLKTEFVRDRHFASLEELILELNDYVNWFNNVRIQGTLGYLSPVQYRQEHLKKIV</sequence>
<dbReference type="EMBL" id="NUTL01000062">
    <property type="protein sequence ID" value="PHE95153.1"/>
    <property type="molecule type" value="Genomic_DNA"/>
</dbReference>